<dbReference type="EMBL" id="LAZR01035075">
    <property type="protein sequence ID" value="KKL28505.1"/>
    <property type="molecule type" value="Genomic_DNA"/>
</dbReference>
<proteinExistence type="predicted"/>
<comment type="caution">
    <text evidence="1">The sequence shown here is derived from an EMBL/GenBank/DDBJ whole genome shotgun (WGS) entry which is preliminary data.</text>
</comment>
<sequence length="219" mass="23442">MADLTKLDLNDPNLALPDEAVEYNLEGDAFAGIAPVPDGKHFATLSLGQKGFSQGTTKNGNKYIMASIEARIDAPGQPHDKAPVFDNIFTLKQQSSGTSSIVGVLQAAGATVPSKTTIAETARLLDQTLKGNPRVEIETRWEAFCGSDACKATTGKNGQPGKGKTVLRYQRNFPETKPGMHQHVVECPSCKNELSAKAKPRRYSAITNGAVQGDQEVPF</sequence>
<gene>
    <name evidence="1" type="ORF">LCGC14_2374450</name>
</gene>
<dbReference type="AlphaFoldDB" id="A0A0F9C2S6"/>
<evidence type="ECO:0000313" key="1">
    <source>
        <dbReference type="EMBL" id="KKL28505.1"/>
    </source>
</evidence>
<name>A0A0F9C2S6_9ZZZZ</name>
<accession>A0A0F9C2S6</accession>
<protein>
    <submittedName>
        <fullName evidence="1">Uncharacterized protein</fullName>
    </submittedName>
</protein>
<organism evidence="1">
    <name type="scientific">marine sediment metagenome</name>
    <dbReference type="NCBI Taxonomy" id="412755"/>
    <lineage>
        <taxon>unclassified sequences</taxon>
        <taxon>metagenomes</taxon>
        <taxon>ecological metagenomes</taxon>
    </lineage>
</organism>
<reference evidence="1" key="1">
    <citation type="journal article" date="2015" name="Nature">
        <title>Complex archaea that bridge the gap between prokaryotes and eukaryotes.</title>
        <authorList>
            <person name="Spang A."/>
            <person name="Saw J.H."/>
            <person name="Jorgensen S.L."/>
            <person name="Zaremba-Niedzwiedzka K."/>
            <person name="Martijn J."/>
            <person name="Lind A.E."/>
            <person name="van Eijk R."/>
            <person name="Schleper C."/>
            <person name="Guy L."/>
            <person name="Ettema T.J."/>
        </authorList>
    </citation>
    <scope>NUCLEOTIDE SEQUENCE</scope>
</reference>